<evidence type="ECO:0000313" key="2">
    <source>
        <dbReference type="EMBL" id="THD21899.1"/>
    </source>
</evidence>
<name>A0A2H1C4Z2_FASHE</name>
<dbReference type="PROSITE" id="PS50016">
    <property type="entry name" value="ZF_PHD_2"/>
    <property type="match status" value="1"/>
</dbReference>
<dbReference type="Proteomes" id="UP000230066">
    <property type="component" value="Unassembled WGS sequence"/>
</dbReference>
<proteinExistence type="predicted"/>
<sequence>MTPSGLPYSYASTPIMETWLMKALRLAHSKKPADQERLRKFYREVCENESMASRITMVDALREPRDTALTVDPVERDFAPASSSTVGLTSPSVSAPNVVRMRPAPLTTDPSLGGSSESGTSTGSTAAAFASPLSGTSALLAPSQHCSMSSSVTTGTVDSNVARINKRTKVSFFNIFDATSPSSASAAKGSPALATSTVRACPPTGTPTAVLSSGCPPSPSSTAINLSTIPTVPLTVSAVTTSTIDLTVESDTGSEPIDSTASASFSELTPPPIAVSTRKISGTGSADFIEAVAPSGDAASDPLKATTSTSNTPTADAQLLAILVAELACCVCGKLTRQPQLEPDGKTMNANIMVECVQCGALYHPMCHQPPVLTSSSTSQRDWRCGSCVPPVTESGNESVEVQLTDTTTIPTNTEMSLPKSPVCTVASSHSPSLVDPGPTVGARKRKAGLQSALSGSAFRRL</sequence>
<comment type="caution">
    <text evidence="2">The sequence shown here is derived from an EMBL/GenBank/DDBJ whole genome shotgun (WGS) entry which is preliminary data.</text>
</comment>
<feature type="region of interest" description="Disordered" evidence="1">
    <location>
        <begin position="102"/>
        <end position="127"/>
    </location>
</feature>
<feature type="compositionally biased region" description="Low complexity" evidence="1">
    <location>
        <begin position="111"/>
        <end position="127"/>
    </location>
</feature>
<feature type="compositionally biased region" description="Polar residues" evidence="1">
    <location>
        <begin position="249"/>
        <end position="267"/>
    </location>
</feature>
<dbReference type="InterPro" id="IPR011011">
    <property type="entry name" value="Znf_FYVE_PHD"/>
</dbReference>
<dbReference type="SUPFAM" id="SSF57903">
    <property type="entry name" value="FYVE/PHD zinc finger"/>
    <property type="match status" value="1"/>
</dbReference>
<reference evidence="2" key="1">
    <citation type="submission" date="2019-03" db="EMBL/GenBank/DDBJ databases">
        <title>Improved annotation for the trematode Fasciola hepatica.</title>
        <authorList>
            <person name="Choi Y.-J."/>
            <person name="Martin J."/>
            <person name="Mitreva M."/>
        </authorList>
    </citation>
    <scope>NUCLEOTIDE SEQUENCE [LARGE SCALE GENOMIC DNA]</scope>
</reference>
<dbReference type="Gene3D" id="3.30.40.10">
    <property type="entry name" value="Zinc/RING finger domain, C3HC4 (zinc finger)"/>
    <property type="match status" value="1"/>
</dbReference>
<dbReference type="InterPro" id="IPR001965">
    <property type="entry name" value="Znf_PHD"/>
</dbReference>
<feature type="region of interest" description="Disordered" evidence="1">
    <location>
        <begin position="249"/>
        <end position="268"/>
    </location>
</feature>
<keyword evidence="3" id="KW-1185">Reference proteome</keyword>
<feature type="region of interest" description="Disordered" evidence="1">
    <location>
        <begin position="428"/>
        <end position="449"/>
    </location>
</feature>
<evidence type="ECO:0000313" key="3">
    <source>
        <dbReference type="Proteomes" id="UP000230066"/>
    </source>
</evidence>
<dbReference type="InterPro" id="IPR019787">
    <property type="entry name" value="Znf_PHD-finger"/>
</dbReference>
<dbReference type="InterPro" id="IPR013083">
    <property type="entry name" value="Znf_RING/FYVE/PHD"/>
</dbReference>
<organism evidence="2 3">
    <name type="scientific">Fasciola hepatica</name>
    <name type="common">Liver fluke</name>
    <dbReference type="NCBI Taxonomy" id="6192"/>
    <lineage>
        <taxon>Eukaryota</taxon>
        <taxon>Metazoa</taxon>
        <taxon>Spiralia</taxon>
        <taxon>Lophotrochozoa</taxon>
        <taxon>Platyhelminthes</taxon>
        <taxon>Trematoda</taxon>
        <taxon>Digenea</taxon>
        <taxon>Plagiorchiida</taxon>
        <taxon>Echinostomata</taxon>
        <taxon>Echinostomatoidea</taxon>
        <taxon>Fasciolidae</taxon>
        <taxon>Fasciola</taxon>
    </lineage>
</organism>
<dbReference type="EMBL" id="JXXN02003153">
    <property type="protein sequence ID" value="THD21899.1"/>
    <property type="molecule type" value="Genomic_DNA"/>
</dbReference>
<accession>A0A2H1C4Z2</accession>
<protein>
    <submittedName>
        <fullName evidence="2">Uro-adherence factor A</fullName>
    </submittedName>
</protein>
<dbReference type="AlphaFoldDB" id="A0A2H1C4Z2"/>
<dbReference type="PROSITE" id="PS01359">
    <property type="entry name" value="ZF_PHD_1"/>
    <property type="match status" value="1"/>
</dbReference>
<dbReference type="InterPro" id="IPR019786">
    <property type="entry name" value="Zinc_finger_PHD-type_CS"/>
</dbReference>
<dbReference type="Pfam" id="PF00628">
    <property type="entry name" value="PHD"/>
    <property type="match status" value="1"/>
</dbReference>
<dbReference type="SMART" id="SM00249">
    <property type="entry name" value="PHD"/>
    <property type="match status" value="1"/>
</dbReference>
<evidence type="ECO:0000256" key="1">
    <source>
        <dbReference type="SAM" id="MobiDB-lite"/>
    </source>
</evidence>
<gene>
    <name evidence="2" type="ORF">D915_007420</name>
</gene>